<comment type="caution">
    <text evidence="3">The sequence shown here is derived from an EMBL/GenBank/DDBJ whole genome shotgun (WGS) entry which is preliminary data.</text>
</comment>
<proteinExistence type="predicted"/>
<evidence type="ECO:0000313" key="4">
    <source>
        <dbReference type="Proteomes" id="UP001175271"/>
    </source>
</evidence>
<evidence type="ECO:0000313" key="3">
    <source>
        <dbReference type="EMBL" id="KAK0407934.1"/>
    </source>
</evidence>
<evidence type="ECO:0000256" key="1">
    <source>
        <dbReference type="SAM" id="Phobius"/>
    </source>
</evidence>
<dbReference type="Pfam" id="PF10328">
    <property type="entry name" value="7TM_GPCR_Srx"/>
    <property type="match status" value="1"/>
</dbReference>
<dbReference type="Gene3D" id="1.20.1070.10">
    <property type="entry name" value="Rhodopsin 7-helix transmembrane proteins"/>
    <property type="match status" value="1"/>
</dbReference>
<organism evidence="3 4">
    <name type="scientific">Steinernema hermaphroditum</name>
    <dbReference type="NCBI Taxonomy" id="289476"/>
    <lineage>
        <taxon>Eukaryota</taxon>
        <taxon>Metazoa</taxon>
        <taxon>Ecdysozoa</taxon>
        <taxon>Nematoda</taxon>
        <taxon>Chromadorea</taxon>
        <taxon>Rhabditida</taxon>
        <taxon>Tylenchina</taxon>
        <taxon>Panagrolaimomorpha</taxon>
        <taxon>Strongyloidoidea</taxon>
        <taxon>Steinernematidae</taxon>
        <taxon>Steinernema</taxon>
    </lineage>
</organism>
<keyword evidence="1" id="KW-0472">Membrane</keyword>
<evidence type="ECO:0000259" key="2">
    <source>
        <dbReference type="Pfam" id="PF10328"/>
    </source>
</evidence>
<dbReference type="PANTHER" id="PTHR23017">
    <property type="entry name" value="SERPENTINE RECEPTOR, CLASS X"/>
    <property type="match status" value="1"/>
</dbReference>
<dbReference type="EMBL" id="JAUCMV010000003">
    <property type="protein sequence ID" value="KAK0407934.1"/>
    <property type="molecule type" value="Genomic_DNA"/>
</dbReference>
<dbReference type="PANTHER" id="PTHR23017:SF3">
    <property type="entry name" value="G-PROTEIN COUPLED RECEPTORS FAMILY 1 PROFILE DOMAIN-CONTAINING PROTEIN"/>
    <property type="match status" value="1"/>
</dbReference>
<reference evidence="3" key="1">
    <citation type="submission" date="2023-06" db="EMBL/GenBank/DDBJ databases">
        <title>Genomic analysis of the entomopathogenic nematode Steinernema hermaphroditum.</title>
        <authorList>
            <person name="Schwarz E.M."/>
            <person name="Heppert J.K."/>
            <person name="Baniya A."/>
            <person name="Schwartz H.T."/>
            <person name="Tan C.-H."/>
            <person name="Antoshechkin I."/>
            <person name="Sternberg P.W."/>
            <person name="Goodrich-Blair H."/>
            <person name="Dillman A.R."/>
        </authorList>
    </citation>
    <scope>NUCLEOTIDE SEQUENCE</scope>
    <source>
        <strain evidence="3">PS9179</strain>
        <tissue evidence="3">Whole animal</tissue>
    </source>
</reference>
<gene>
    <name evidence="3" type="ORF">QR680_003680</name>
</gene>
<dbReference type="SUPFAM" id="SSF81321">
    <property type="entry name" value="Family A G protein-coupled receptor-like"/>
    <property type="match status" value="1"/>
</dbReference>
<dbReference type="CDD" id="cd00637">
    <property type="entry name" value="7tm_classA_rhodopsin-like"/>
    <property type="match status" value="1"/>
</dbReference>
<dbReference type="Proteomes" id="UP001175271">
    <property type="component" value="Unassembled WGS sequence"/>
</dbReference>
<keyword evidence="1" id="KW-1133">Transmembrane helix</keyword>
<protein>
    <recommendedName>
        <fullName evidence="2">7TM GPCR serpentine receptor class x (Srx) domain-containing protein</fullName>
    </recommendedName>
</protein>
<sequence length="332" mass="37095">MANMSQKEEFVFGSEMEGRGVMSTFDTVVGVSIWVMTFLAVAIGILNLCIIKKVTIFHNSFGAFWVSRTIGEIGSNIVHVVYSAPVTVFQPKDIPPTFGITIFMIGYFFAAESCSMHQFVSANRMLAVCAPLKYDNIFTRKVTRNCILFIWTSVTILMSLYILIPCQMIGYSPKYYEFVYIRCEGSERDASLIGSIVNRGCTVMCTVSLINDCITFCKIIQIKLKYTKQAEDEKFRRNVRFFAQTAVQNVTMMGTLAIISIVNNRNSGKTGWNIAAFESVILTHINNGLALIVFNPEVRRLFRGKPEAVDSTTVDLFTVDTATVVAPPKDGQ</sequence>
<feature type="transmembrane region" description="Helical" evidence="1">
    <location>
        <begin position="146"/>
        <end position="164"/>
    </location>
</feature>
<dbReference type="AlphaFoldDB" id="A0AA39HNF2"/>
<feature type="transmembrane region" description="Helical" evidence="1">
    <location>
        <begin position="241"/>
        <end position="262"/>
    </location>
</feature>
<accession>A0AA39HNF2</accession>
<feature type="domain" description="7TM GPCR serpentine receptor class x (Srx)" evidence="2">
    <location>
        <begin position="38"/>
        <end position="295"/>
    </location>
</feature>
<feature type="transmembrane region" description="Helical" evidence="1">
    <location>
        <begin position="31"/>
        <end position="51"/>
    </location>
</feature>
<dbReference type="InterPro" id="IPR019430">
    <property type="entry name" value="7TM_GPCR_serpentine_rcpt_Srx"/>
</dbReference>
<keyword evidence="4" id="KW-1185">Reference proteome</keyword>
<name>A0AA39HNF2_9BILA</name>
<keyword evidence="1" id="KW-0812">Transmembrane</keyword>